<keyword evidence="1" id="KW-0472">Membrane</keyword>
<proteinExistence type="predicted"/>
<evidence type="ECO:0000256" key="1">
    <source>
        <dbReference type="SAM" id="Phobius"/>
    </source>
</evidence>
<evidence type="ECO:0008006" key="3">
    <source>
        <dbReference type="Google" id="ProtNLM"/>
    </source>
</evidence>
<evidence type="ECO:0000313" key="2">
    <source>
        <dbReference type="EMBL" id="QHS89162.1"/>
    </source>
</evidence>
<dbReference type="AlphaFoldDB" id="A0A6C0BAV3"/>
<feature type="transmembrane region" description="Helical" evidence="1">
    <location>
        <begin position="93"/>
        <end position="115"/>
    </location>
</feature>
<organism evidence="2">
    <name type="scientific">viral metagenome</name>
    <dbReference type="NCBI Taxonomy" id="1070528"/>
    <lineage>
        <taxon>unclassified sequences</taxon>
        <taxon>metagenomes</taxon>
        <taxon>organismal metagenomes</taxon>
    </lineage>
</organism>
<sequence length="188" mass="21329">MPKKEKTLKQTTVPGPFGVPMAANVQTGMNNNFFSNPLGYIHDHIGFLNSSKFFAGIVMILLNVGSKVVSIQFSKSTEEYFKSSLTRQILIFAMAWMGTRDIYVALVLTAVFVILSDHLFNEESNYCIVPHNYRILHKISDTNGDGLVSDTELNTAIMTLEKAKREKQRKKQKEAFSQFQYTVLDKYT</sequence>
<dbReference type="PROSITE" id="PS00018">
    <property type="entry name" value="EF_HAND_1"/>
    <property type="match status" value="1"/>
</dbReference>
<keyword evidence="1" id="KW-0812">Transmembrane</keyword>
<dbReference type="EMBL" id="MN739106">
    <property type="protein sequence ID" value="QHS89162.1"/>
    <property type="molecule type" value="Genomic_DNA"/>
</dbReference>
<dbReference type="InterPro" id="IPR018247">
    <property type="entry name" value="EF_Hand_1_Ca_BS"/>
</dbReference>
<accession>A0A6C0BAV3</accession>
<name>A0A6C0BAV3_9ZZZZ</name>
<reference evidence="2" key="1">
    <citation type="journal article" date="2020" name="Nature">
        <title>Giant virus diversity and host interactions through global metagenomics.</title>
        <authorList>
            <person name="Schulz F."/>
            <person name="Roux S."/>
            <person name="Paez-Espino D."/>
            <person name="Jungbluth S."/>
            <person name="Walsh D.A."/>
            <person name="Denef V.J."/>
            <person name="McMahon K.D."/>
            <person name="Konstantinidis K.T."/>
            <person name="Eloe-Fadrosh E.A."/>
            <person name="Kyrpides N.C."/>
            <person name="Woyke T."/>
        </authorList>
    </citation>
    <scope>NUCLEOTIDE SEQUENCE</scope>
    <source>
        <strain evidence="2">GVMAG-M-3300010158-59</strain>
    </source>
</reference>
<protein>
    <recommendedName>
        <fullName evidence="3">EF-hand domain-containing protein</fullName>
    </recommendedName>
</protein>
<keyword evidence="1" id="KW-1133">Transmembrane helix</keyword>